<feature type="chain" id="PRO_5037250435" evidence="5">
    <location>
        <begin position="27"/>
        <end position="180"/>
    </location>
</feature>
<dbReference type="InterPro" id="IPR008966">
    <property type="entry name" value="Adhesion_dom_sf"/>
</dbReference>
<dbReference type="SUPFAM" id="SSF49401">
    <property type="entry name" value="Bacterial adhesins"/>
    <property type="match status" value="1"/>
</dbReference>
<evidence type="ECO:0000256" key="1">
    <source>
        <dbReference type="ARBA" id="ARBA00004561"/>
    </source>
</evidence>
<organism evidence="6 7">
    <name type="scientific">Caenimonas aquaedulcis</name>
    <dbReference type="NCBI Taxonomy" id="2793270"/>
    <lineage>
        <taxon>Bacteria</taxon>
        <taxon>Pseudomonadati</taxon>
        <taxon>Pseudomonadota</taxon>
        <taxon>Betaproteobacteria</taxon>
        <taxon>Burkholderiales</taxon>
        <taxon>Comamonadaceae</taxon>
        <taxon>Caenimonas</taxon>
    </lineage>
</organism>
<evidence type="ECO:0000256" key="5">
    <source>
        <dbReference type="SAM" id="SignalP"/>
    </source>
</evidence>
<dbReference type="RefSeq" id="WP_196988392.1">
    <property type="nucleotide sequence ID" value="NZ_JADWYS010000001.1"/>
</dbReference>
<dbReference type="GO" id="GO:0043709">
    <property type="term" value="P:cell adhesion involved in single-species biofilm formation"/>
    <property type="evidence" value="ECO:0007669"/>
    <property type="project" value="TreeGrafter"/>
</dbReference>
<dbReference type="InterPro" id="IPR039458">
    <property type="entry name" value="FimA-like"/>
</dbReference>
<proteinExistence type="inferred from homology"/>
<sequence length="180" mass="17832">MISIPRIAGRALVAVSALAASWACHAVDGTVTINGIVTNETCTINGGGSASSFTVTLPRVSSAALASAGAVAGRTSFSLALTGCSGFSSGTVFAYFEPGPTINAAGRLINAGTATNLDIELLNSSFGSVNLMQNSGSQNATTAGVSASAATLTHYAQYRATGAVAPGTVSTSVTYTIVYP</sequence>
<dbReference type="Proteomes" id="UP000651050">
    <property type="component" value="Unassembled WGS sequence"/>
</dbReference>
<dbReference type="PANTHER" id="PTHR33420">
    <property type="entry name" value="FIMBRIAL SUBUNIT ELFA-RELATED"/>
    <property type="match status" value="1"/>
</dbReference>
<comment type="subcellular location">
    <subcellularLocation>
        <location evidence="1">Fimbrium</location>
    </subcellularLocation>
</comment>
<dbReference type="InterPro" id="IPR036937">
    <property type="entry name" value="Adhesion_dom_fimbrial_sf"/>
</dbReference>
<gene>
    <name evidence="6" type="ORF">I5803_21710</name>
</gene>
<evidence type="ECO:0000256" key="3">
    <source>
        <dbReference type="ARBA" id="ARBA00022729"/>
    </source>
</evidence>
<accession>A0A931MJD1</accession>
<dbReference type="GO" id="GO:0009289">
    <property type="term" value="C:pilus"/>
    <property type="evidence" value="ECO:0007669"/>
    <property type="project" value="UniProtKB-SubCell"/>
</dbReference>
<keyword evidence="4" id="KW-0281">Fimbrium</keyword>
<dbReference type="PANTHER" id="PTHR33420:SF3">
    <property type="entry name" value="FIMBRIAL SUBUNIT ELFA"/>
    <property type="match status" value="1"/>
</dbReference>
<name>A0A931MJD1_9BURK</name>
<dbReference type="Gene3D" id="2.60.40.1090">
    <property type="entry name" value="Fimbrial-type adhesion domain"/>
    <property type="match status" value="1"/>
</dbReference>
<protein>
    <submittedName>
        <fullName evidence="6">Type 1 fimbrial protein</fullName>
    </submittedName>
</protein>
<keyword evidence="3 5" id="KW-0732">Signal</keyword>
<evidence type="ECO:0000313" key="7">
    <source>
        <dbReference type="Proteomes" id="UP000651050"/>
    </source>
</evidence>
<comment type="similarity">
    <text evidence="2">Belongs to the fimbrial protein family.</text>
</comment>
<feature type="signal peptide" evidence="5">
    <location>
        <begin position="1"/>
        <end position="26"/>
    </location>
</feature>
<dbReference type="EMBL" id="JADWYS010000001">
    <property type="protein sequence ID" value="MBG9390663.1"/>
    <property type="molecule type" value="Genomic_DNA"/>
</dbReference>
<evidence type="ECO:0000256" key="2">
    <source>
        <dbReference type="ARBA" id="ARBA00006671"/>
    </source>
</evidence>
<evidence type="ECO:0000256" key="4">
    <source>
        <dbReference type="ARBA" id="ARBA00023263"/>
    </source>
</evidence>
<dbReference type="Pfam" id="PF16970">
    <property type="entry name" value="FimA"/>
    <property type="match status" value="1"/>
</dbReference>
<reference evidence="6" key="1">
    <citation type="submission" date="2020-11" db="EMBL/GenBank/DDBJ databases">
        <title>Bacterial whole genome sequence for Caenimonas sp. DR4.4.</title>
        <authorList>
            <person name="Le V."/>
            <person name="Ko S.-R."/>
            <person name="Ahn C.-Y."/>
            <person name="Oh H.-M."/>
        </authorList>
    </citation>
    <scope>NUCLEOTIDE SEQUENCE</scope>
    <source>
        <strain evidence="6">DR4.4</strain>
    </source>
</reference>
<keyword evidence="7" id="KW-1185">Reference proteome</keyword>
<evidence type="ECO:0000313" key="6">
    <source>
        <dbReference type="EMBL" id="MBG9390663.1"/>
    </source>
</evidence>
<dbReference type="InterPro" id="IPR050263">
    <property type="entry name" value="Bact_Fimbrial_Adh_Pro"/>
</dbReference>
<comment type="caution">
    <text evidence="6">The sequence shown here is derived from an EMBL/GenBank/DDBJ whole genome shotgun (WGS) entry which is preliminary data.</text>
</comment>
<dbReference type="AlphaFoldDB" id="A0A931MJD1"/>